<comment type="caution">
    <text evidence="1">The sequence shown here is derived from an EMBL/GenBank/DDBJ whole genome shotgun (WGS) entry which is preliminary data.</text>
</comment>
<dbReference type="EMBL" id="WNTK01000830">
    <property type="protein sequence ID" value="KAG9468557.1"/>
    <property type="molecule type" value="Genomic_DNA"/>
</dbReference>
<sequence>MPHQVFMGCGDVHVHSRSSTHKSHGAVGALQAEWLKSLQTSRSTCGIDATFSRCTSPCWRVSYTINYCPMSFGTSVYNKGLFCTLYSVL</sequence>
<gene>
    <name evidence="1" type="ORF">GDO78_022492</name>
</gene>
<organism evidence="1 2">
    <name type="scientific">Eleutherodactylus coqui</name>
    <name type="common">Puerto Rican coqui</name>
    <dbReference type="NCBI Taxonomy" id="57060"/>
    <lineage>
        <taxon>Eukaryota</taxon>
        <taxon>Metazoa</taxon>
        <taxon>Chordata</taxon>
        <taxon>Craniata</taxon>
        <taxon>Vertebrata</taxon>
        <taxon>Euteleostomi</taxon>
        <taxon>Amphibia</taxon>
        <taxon>Batrachia</taxon>
        <taxon>Anura</taxon>
        <taxon>Neobatrachia</taxon>
        <taxon>Hyloidea</taxon>
        <taxon>Eleutherodactylidae</taxon>
        <taxon>Eleutherodactylinae</taxon>
        <taxon>Eleutherodactylus</taxon>
        <taxon>Eleutherodactylus</taxon>
    </lineage>
</organism>
<keyword evidence="2" id="KW-1185">Reference proteome</keyword>
<evidence type="ECO:0000313" key="1">
    <source>
        <dbReference type="EMBL" id="KAG9468557.1"/>
    </source>
</evidence>
<evidence type="ECO:0000313" key="2">
    <source>
        <dbReference type="Proteomes" id="UP000770717"/>
    </source>
</evidence>
<dbReference type="AlphaFoldDB" id="A0A8J6EFZ5"/>
<accession>A0A8J6EFZ5</accession>
<protein>
    <submittedName>
        <fullName evidence="1">Uncharacterized protein</fullName>
    </submittedName>
</protein>
<name>A0A8J6EFZ5_ELECQ</name>
<dbReference type="Proteomes" id="UP000770717">
    <property type="component" value="Unassembled WGS sequence"/>
</dbReference>
<reference evidence="1" key="1">
    <citation type="thesis" date="2020" institute="ProQuest LLC" country="789 East Eisenhower Parkway, Ann Arbor, MI, USA">
        <title>Comparative Genomics and Chromosome Evolution.</title>
        <authorList>
            <person name="Mudd A.B."/>
        </authorList>
    </citation>
    <scope>NUCLEOTIDE SEQUENCE</scope>
    <source>
        <strain evidence="1">HN-11 Male</strain>
        <tissue evidence="1">Kidney and liver</tissue>
    </source>
</reference>
<proteinExistence type="predicted"/>